<name>A0ABW3QNC6_9PSEU</name>
<evidence type="ECO:0000256" key="1">
    <source>
        <dbReference type="SAM" id="MobiDB-lite"/>
    </source>
</evidence>
<protein>
    <submittedName>
        <fullName evidence="2">Uncharacterized protein</fullName>
    </submittedName>
</protein>
<evidence type="ECO:0000313" key="3">
    <source>
        <dbReference type="Proteomes" id="UP001597168"/>
    </source>
</evidence>
<comment type="caution">
    <text evidence="2">The sequence shown here is derived from an EMBL/GenBank/DDBJ whole genome shotgun (WGS) entry which is preliminary data.</text>
</comment>
<reference evidence="3" key="1">
    <citation type="journal article" date="2019" name="Int. J. Syst. Evol. Microbiol.">
        <title>The Global Catalogue of Microorganisms (GCM) 10K type strain sequencing project: providing services to taxonomists for standard genome sequencing and annotation.</title>
        <authorList>
            <consortium name="The Broad Institute Genomics Platform"/>
            <consortium name="The Broad Institute Genome Sequencing Center for Infectious Disease"/>
            <person name="Wu L."/>
            <person name="Ma J."/>
        </authorList>
    </citation>
    <scope>NUCLEOTIDE SEQUENCE [LARGE SCALE GENOMIC DNA]</scope>
    <source>
        <strain evidence="3">CCUG 60214</strain>
    </source>
</reference>
<dbReference type="Proteomes" id="UP001597168">
    <property type="component" value="Unassembled WGS sequence"/>
</dbReference>
<proteinExistence type="predicted"/>
<gene>
    <name evidence="2" type="ORF">ACFQ3T_00690</name>
</gene>
<accession>A0ABW3QNC6</accession>
<dbReference type="EMBL" id="JBHTLK010000002">
    <property type="protein sequence ID" value="MFD1145636.1"/>
    <property type="molecule type" value="Genomic_DNA"/>
</dbReference>
<dbReference type="RefSeq" id="WP_380718550.1">
    <property type="nucleotide sequence ID" value="NZ_JBHTLK010000002.1"/>
</dbReference>
<feature type="region of interest" description="Disordered" evidence="1">
    <location>
        <begin position="85"/>
        <end position="111"/>
    </location>
</feature>
<keyword evidence="3" id="KW-1185">Reference proteome</keyword>
<organism evidence="2 3">
    <name type="scientific">Saccharothrix hoggarensis</name>
    <dbReference type="NCBI Taxonomy" id="913853"/>
    <lineage>
        <taxon>Bacteria</taxon>
        <taxon>Bacillati</taxon>
        <taxon>Actinomycetota</taxon>
        <taxon>Actinomycetes</taxon>
        <taxon>Pseudonocardiales</taxon>
        <taxon>Pseudonocardiaceae</taxon>
        <taxon>Saccharothrix</taxon>
    </lineage>
</organism>
<feature type="compositionally biased region" description="Basic and acidic residues" evidence="1">
    <location>
        <begin position="95"/>
        <end position="111"/>
    </location>
</feature>
<sequence length="111" mass="12164">MNGILLRVISAFEAAAENAQWLALALTVGLIVHYFERVSKGIVRLSREHRIRVAQKKAMDVTASAEERKIAERVLKILLSEGRALEEGDDSGDDSGDKRDGQDRAAESGES</sequence>
<evidence type="ECO:0000313" key="2">
    <source>
        <dbReference type="EMBL" id="MFD1145636.1"/>
    </source>
</evidence>